<dbReference type="CDD" id="cd04187">
    <property type="entry name" value="DPM1_like_bac"/>
    <property type="match status" value="1"/>
</dbReference>
<evidence type="ECO:0000256" key="4">
    <source>
        <dbReference type="ARBA" id="ARBA00022679"/>
    </source>
</evidence>
<evidence type="ECO:0000256" key="1">
    <source>
        <dbReference type="ARBA" id="ARBA00004141"/>
    </source>
</evidence>
<protein>
    <submittedName>
        <fullName evidence="11">Dolichol-phosphate mannosyltransferase</fullName>
        <ecNumber evidence="11">2.4.1.83</ecNumber>
    </submittedName>
</protein>
<keyword evidence="3 11" id="KW-0328">Glycosyltransferase</keyword>
<keyword evidence="7 9" id="KW-0472">Membrane</keyword>
<dbReference type="RefSeq" id="WP_182841185.1">
    <property type="nucleotide sequence ID" value="NZ_BAAALP010000030.1"/>
</dbReference>
<name>A0A7W3QJ48_ACTNM</name>
<dbReference type="Proteomes" id="UP000572680">
    <property type="component" value="Unassembled WGS sequence"/>
</dbReference>
<feature type="compositionally biased region" description="Low complexity" evidence="8">
    <location>
        <begin position="338"/>
        <end position="354"/>
    </location>
</feature>
<evidence type="ECO:0000313" key="11">
    <source>
        <dbReference type="EMBL" id="MBA8948568.1"/>
    </source>
</evidence>
<keyword evidence="4 11" id="KW-0808">Transferase</keyword>
<evidence type="ECO:0000259" key="10">
    <source>
        <dbReference type="Pfam" id="PF00535"/>
    </source>
</evidence>
<comment type="subcellular location">
    <subcellularLocation>
        <location evidence="1">Membrane</location>
        <topology evidence="1">Multi-pass membrane protein</topology>
    </subcellularLocation>
</comment>
<dbReference type="GO" id="GO:0005886">
    <property type="term" value="C:plasma membrane"/>
    <property type="evidence" value="ECO:0007669"/>
    <property type="project" value="TreeGrafter"/>
</dbReference>
<keyword evidence="6 9" id="KW-1133">Transmembrane helix</keyword>
<reference evidence="11 12" key="1">
    <citation type="submission" date="2020-08" db="EMBL/GenBank/DDBJ databases">
        <title>Genomic Encyclopedia of Type Strains, Phase IV (KMG-IV): sequencing the most valuable type-strain genomes for metagenomic binning, comparative biology and taxonomic classification.</title>
        <authorList>
            <person name="Goeker M."/>
        </authorList>
    </citation>
    <scope>NUCLEOTIDE SEQUENCE [LARGE SCALE GENOMIC DNA]</scope>
    <source>
        <strain evidence="11 12">DSM 44197</strain>
    </source>
</reference>
<accession>A0A7W3QJ48</accession>
<dbReference type="Gene3D" id="3.90.550.10">
    <property type="entry name" value="Spore Coat Polysaccharide Biosynthesis Protein SpsA, Chain A"/>
    <property type="match status" value="1"/>
</dbReference>
<dbReference type="SUPFAM" id="SSF53448">
    <property type="entry name" value="Nucleotide-diphospho-sugar transferases"/>
    <property type="match status" value="1"/>
</dbReference>
<sequence>MDADVRADTPDGRAAVDRPLVSVVVPALNEAENVPGLLSRFGDFEGAHPGYEFELIVVDDGSSDGTADLVLDLAGPDAAITVVRLTRSFGSHYAISAGLARCAGDAAVVFGADLQEPPSLLTDFLARWRDGSEVVWGIRRSRTGRSASQELASRGFSKIFTRYADLAGYPPEGPSGVLVDRCVIDELARLPERNRNVLALIAWLGFTQTRVEYDQQARRHGESRWTRRKMIKLAVDSLIQFSSAPLRLCSFTGVGVAAAGLVYAAVLVIRELLGADTPSGWPTVLVVLLVLGGTQLIVIGIMGEYLWRAVEETRSRPLYVVRDVRSTGRRSRPRVPRRATTPVPAAEAASGDRQ</sequence>
<dbReference type="PANTHER" id="PTHR48090:SF1">
    <property type="entry name" value="PROPHAGE BACTOPRENOL GLUCOSYL TRANSFERASE HOMOLOG"/>
    <property type="match status" value="1"/>
</dbReference>
<evidence type="ECO:0000256" key="3">
    <source>
        <dbReference type="ARBA" id="ARBA00022676"/>
    </source>
</evidence>
<comment type="similarity">
    <text evidence="2">Belongs to the glycosyltransferase 2 family.</text>
</comment>
<dbReference type="AlphaFoldDB" id="A0A7W3QJ48"/>
<keyword evidence="5 9" id="KW-0812">Transmembrane</keyword>
<keyword evidence="12" id="KW-1185">Reference proteome</keyword>
<gene>
    <name evidence="11" type="ORF">HNR61_000166</name>
</gene>
<evidence type="ECO:0000313" key="12">
    <source>
        <dbReference type="Proteomes" id="UP000572680"/>
    </source>
</evidence>
<evidence type="ECO:0000256" key="7">
    <source>
        <dbReference type="ARBA" id="ARBA00023136"/>
    </source>
</evidence>
<dbReference type="InterPro" id="IPR029044">
    <property type="entry name" value="Nucleotide-diphossugar_trans"/>
</dbReference>
<evidence type="ECO:0000256" key="8">
    <source>
        <dbReference type="SAM" id="MobiDB-lite"/>
    </source>
</evidence>
<comment type="caution">
    <text evidence="11">The sequence shown here is derived from an EMBL/GenBank/DDBJ whole genome shotgun (WGS) entry which is preliminary data.</text>
</comment>
<evidence type="ECO:0000256" key="2">
    <source>
        <dbReference type="ARBA" id="ARBA00006739"/>
    </source>
</evidence>
<proteinExistence type="inferred from homology"/>
<evidence type="ECO:0000256" key="9">
    <source>
        <dbReference type="SAM" id="Phobius"/>
    </source>
</evidence>
<dbReference type="InterPro" id="IPR001173">
    <property type="entry name" value="Glyco_trans_2-like"/>
</dbReference>
<feature type="region of interest" description="Disordered" evidence="8">
    <location>
        <begin position="330"/>
        <end position="354"/>
    </location>
</feature>
<feature type="transmembrane region" description="Helical" evidence="9">
    <location>
        <begin position="281"/>
        <end position="307"/>
    </location>
</feature>
<dbReference type="EC" id="2.4.1.83" evidence="11"/>
<organism evidence="11 12">
    <name type="scientific">Actinomadura namibiensis</name>
    <dbReference type="NCBI Taxonomy" id="182080"/>
    <lineage>
        <taxon>Bacteria</taxon>
        <taxon>Bacillati</taxon>
        <taxon>Actinomycetota</taxon>
        <taxon>Actinomycetes</taxon>
        <taxon>Streptosporangiales</taxon>
        <taxon>Thermomonosporaceae</taxon>
        <taxon>Actinomadura</taxon>
    </lineage>
</organism>
<dbReference type="InterPro" id="IPR050256">
    <property type="entry name" value="Glycosyltransferase_2"/>
</dbReference>
<evidence type="ECO:0000256" key="5">
    <source>
        <dbReference type="ARBA" id="ARBA00022692"/>
    </source>
</evidence>
<dbReference type="PANTHER" id="PTHR48090">
    <property type="entry name" value="UNDECAPRENYL-PHOSPHATE 4-DEOXY-4-FORMAMIDO-L-ARABINOSE TRANSFERASE-RELATED"/>
    <property type="match status" value="1"/>
</dbReference>
<feature type="transmembrane region" description="Helical" evidence="9">
    <location>
        <begin position="248"/>
        <end position="269"/>
    </location>
</feature>
<feature type="domain" description="Glycosyltransferase 2-like" evidence="10">
    <location>
        <begin position="22"/>
        <end position="163"/>
    </location>
</feature>
<evidence type="ECO:0000256" key="6">
    <source>
        <dbReference type="ARBA" id="ARBA00022989"/>
    </source>
</evidence>
<dbReference type="EMBL" id="JACJIA010000001">
    <property type="protein sequence ID" value="MBA8948568.1"/>
    <property type="molecule type" value="Genomic_DNA"/>
</dbReference>
<dbReference type="Pfam" id="PF00535">
    <property type="entry name" value="Glycos_transf_2"/>
    <property type="match status" value="1"/>
</dbReference>
<dbReference type="GO" id="GO:0004582">
    <property type="term" value="F:dolichyl-phosphate beta-D-mannosyltransferase activity"/>
    <property type="evidence" value="ECO:0007669"/>
    <property type="project" value="UniProtKB-EC"/>
</dbReference>